<organism evidence="3 4">
    <name type="scientific">Iocasia fonsfrigidae</name>
    <dbReference type="NCBI Taxonomy" id="2682810"/>
    <lineage>
        <taxon>Bacteria</taxon>
        <taxon>Bacillati</taxon>
        <taxon>Bacillota</taxon>
        <taxon>Clostridia</taxon>
        <taxon>Halanaerobiales</taxon>
        <taxon>Halanaerobiaceae</taxon>
        <taxon>Iocasia</taxon>
    </lineage>
</organism>
<dbReference type="Pfam" id="PF01368">
    <property type="entry name" value="DHH"/>
    <property type="match status" value="1"/>
</dbReference>
<dbReference type="RefSeq" id="WP_230866842.1">
    <property type="nucleotide sequence ID" value="NZ_CP046640.1"/>
</dbReference>
<evidence type="ECO:0000259" key="2">
    <source>
        <dbReference type="Pfam" id="PF02272"/>
    </source>
</evidence>
<evidence type="ECO:0000313" key="4">
    <source>
        <dbReference type="Proteomes" id="UP000665020"/>
    </source>
</evidence>
<evidence type="ECO:0000313" key="3">
    <source>
        <dbReference type="EMBL" id="QTL98409.1"/>
    </source>
</evidence>
<dbReference type="Proteomes" id="UP000665020">
    <property type="component" value="Chromosome"/>
</dbReference>
<name>A0A8A7KFX2_9FIRM</name>
<dbReference type="Gene3D" id="3.10.310.30">
    <property type="match status" value="1"/>
</dbReference>
<dbReference type="PANTHER" id="PTHR47618:SF1">
    <property type="entry name" value="BIFUNCTIONAL OLIGORIBONUCLEASE AND PAP PHOSPHATASE NRNA"/>
    <property type="match status" value="1"/>
</dbReference>
<feature type="domain" description="DHHA1" evidence="2">
    <location>
        <begin position="243"/>
        <end position="328"/>
    </location>
</feature>
<dbReference type="InterPro" id="IPR038763">
    <property type="entry name" value="DHH_sf"/>
</dbReference>
<dbReference type="SUPFAM" id="SSF64182">
    <property type="entry name" value="DHH phosphoesterases"/>
    <property type="match status" value="1"/>
</dbReference>
<dbReference type="Gene3D" id="3.90.1640.10">
    <property type="entry name" value="inorganic pyrophosphatase (n-terminal core)"/>
    <property type="match status" value="1"/>
</dbReference>
<keyword evidence="4" id="KW-1185">Reference proteome</keyword>
<protein>
    <submittedName>
        <fullName evidence="3">Bifunctional oligoribonuclease/PAP phosphatase NrnA</fullName>
    </submittedName>
</protein>
<gene>
    <name evidence="3" type="ORF">GM661_10720</name>
</gene>
<dbReference type="KEGG" id="ifn:GM661_10720"/>
<dbReference type="PANTHER" id="PTHR47618">
    <property type="entry name" value="BIFUNCTIONAL OLIGORIBONUCLEASE AND PAP PHOSPHATASE NRNA"/>
    <property type="match status" value="1"/>
</dbReference>
<accession>A0A8A7KFX2</accession>
<dbReference type="AlphaFoldDB" id="A0A8A7KFX2"/>
<dbReference type="EMBL" id="CP046640">
    <property type="protein sequence ID" value="QTL98409.1"/>
    <property type="molecule type" value="Genomic_DNA"/>
</dbReference>
<dbReference type="GO" id="GO:0003676">
    <property type="term" value="F:nucleic acid binding"/>
    <property type="evidence" value="ECO:0007669"/>
    <property type="project" value="InterPro"/>
</dbReference>
<dbReference type="InterPro" id="IPR051319">
    <property type="entry name" value="Oligoribo/pAp-PDE_c-di-AMP_PDE"/>
</dbReference>
<dbReference type="InterPro" id="IPR003156">
    <property type="entry name" value="DHHA1_dom"/>
</dbReference>
<dbReference type="Pfam" id="PF02272">
    <property type="entry name" value="DHHA1"/>
    <property type="match status" value="1"/>
</dbReference>
<dbReference type="InterPro" id="IPR001667">
    <property type="entry name" value="DDH_dom"/>
</dbReference>
<proteinExistence type="predicted"/>
<feature type="domain" description="DDH" evidence="1">
    <location>
        <begin position="23"/>
        <end position="167"/>
    </location>
</feature>
<evidence type="ECO:0000259" key="1">
    <source>
        <dbReference type="Pfam" id="PF01368"/>
    </source>
</evidence>
<reference evidence="3" key="1">
    <citation type="submission" date="2019-12" db="EMBL/GenBank/DDBJ databases">
        <authorList>
            <person name="zhang j."/>
            <person name="sun C.M."/>
        </authorList>
    </citation>
    <scope>NUCLEOTIDE SEQUENCE</scope>
    <source>
        <strain evidence="3">NS-1</strain>
    </source>
</reference>
<sequence length="329" mass="36681">MIKDEKKSKLNDIAVLIGENNNFIIMGHIDPDGDCLGSSFALKWLLDKLNKNALVLLEEELDKRYDFLQISEDDYELLSGFSPDFNDNKVIVIALDAGDLDRLGDRQRIARERFIVNIDHHEDNPEYGDLNYVNPDLAATGEMIYQLSRQLKSPLDLKIARALSTAIIADTGSFKYQNTRAEVFEIMSSLMDYGVDIYEINRAIFASYSYQSLKLRGKALSSLNLSQDKKVAWLKLDLASIKDLGAEISDSSGLVNYARDVKGVEVGISFVEIASDKTKVGFRSNNYCPVNEVAALFGGGGHPRAAGCLIEKDIEQTITMVLDKVTEYV</sequence>